<evidence type="ECO:0000313" key="10">
    <source>
        <dbReference type="Proteomes" id="UP000309174"/>
    </source>
</evidence>
<proteinExistence type="inferred from homology"/>
<feature type="domain" description="Na+/H+ antiporter MnhB subunit-related protein" evidence="8">
    <location>
        <begin position="110"/>
        <end position="203"/>
    </location>
</feature>
<sequence>MKARTRVTLFGSGAAGTAALFTAGALGLPAFGGALHPYADRAVRQAAAQGTPNAVASVTFDQRAFDTLGEELILLSAAVAAVVLLRAVRQEEQDAGGSHRHGPAEVPDALRTIGYLLLPVTLAAGVYIVAHGHQSPGGGFQGGVVLGTAIHLLYLAGDYPALRRLRPIPLFETAEAVAAAAFVVLALAAAGWAATGRVPALNGAVGTEVGCALVLLLGKFFEQALLVRETGPAARPGARAAGDPREPP</sequence>
<dbReference type="RefSeq" id="WP_138650522.1">
    <property type="nucleotide sequence ID" value="NZ_VCKW01000450.1"/>
</dbReference>
<dbReference type="Proteomes" id="UP000309174">
    <property type="component" value="Unassembled WGS sequence"/>
</dbReference>
<accession>A0A5C4J1S9</accession>
<gene>
    <name evidence="9" type="ORF">ETD83_40355</name>
</gene>
<feature type="transmembrane region" description="Helical" evidence="7">
    <location>
        <begin position="109"/>
        <end position="130"/>
    </location>
</feature>
<dbReference type="OrthoDB" id="3476978at2"/>
<name>A0A5C4J1S9_9ACTN</name>
<keyword evidence="6 7" id="KW-0472">Membrane</keyword>
<dbReference type="EMBL" id="VCKW01000450">
    <property type="protein sequence ID" value="TMQ86145.1"/>
    <property type="molecule type" value="Genomic_DNA"/>
</dbReference>
<evidence type="ECO:0000256" key="4">
    <source>
        <dbReference type="ARBA" id="ARBA00022692"/>
    </source>
</evidence>
<keyword evidence="10" id="KW-1185">Reference proteome</keyword>
<dbReference type="PANTHER" id="PTHR33932:SF4">
    <property type="entry name" value="NA(+)_H(+) ANTIPORTER SUBUNIT B"/>
    <property type="match status" value="1"/>
</dbReference>
<evidence type="ECO:0000256" key="6">
    <source>
        <dbReference type="ARBA" id="ARBA00023136"/>
    </source>
</evidence>
<organism evidence="9 10">
    <name type="scientific">Actinomadura soli</name>
    <dbReference type="NCBI Taxonomy" id="2508997"/>
    <lineage>
        <taxon>Bacteria</taxon>
        <taxon>Bacillati</taxon>
        <taxon>Actinomycetota</taxon>
        <taxon>Actinomycetes</taxon>
        <taxon>Streptosporangiales</taxon>
        <taxon>Thermomonosporaceae</taxon>
        <taxon>Actinomadura</taxon>
    </lineage>
</organism>
<reference evidence="9 10" key="1">
    <citation type="submission" date="2019-05" db="EMBL/GenBank/DDBJ databases">
        <title>Draft genome sequence of Actinomadura sp. 14C53.</title>
        <authorList>
            <person name="Saricaoglu S."/>
            <person name="Isik K."/>
        </authorList>
    </citation>
    <scope>NUCLEOTIDE SEQUENCE [LARGE SCALE GENOMIC DNA]</scope>
    <source>
        <strain evidence="9 10">14C53</strain>
    </source>
</reference>
<evidence type="ECO:0000256" key="5">
    <source>
        <dbReference type="ARBA" id="ARBA00022989"/>
    </source>
</evidence>
<comment type="similarity">
    <text evidence="2">Belongs to the CPA3 antiporters (TC 2.A.63) subunit B family.</text>
</comment>
<dbReference type="GO" id="GO:0005886">
    <property type="term" value="C:plasma membrane"/>
    <property type="evidence" value="ECO:0007669"/>
    <property type="project" value="UniProtKB-SubCell"/>
</dbReference>
<keyword evidence="4 7" id="KW-0812">Transmembrane</keyword>
<evidence type="ECO:0000256" key="1">
    <source>
        <dbReference type="ARBA" id="ARBA00004651"/>
    </source>
</evidence>
<comment type="subcellular location">
    <subcellularLocation>
        <location evidence="1">Cell membrane</location>
        <topology evidence="1">Multi-pass membrane protein</topology>
    </subcellularLocation>
</comment>
<dbReference type="Pfam" id="PF04039">
    <property type="entry name" value="MnhB"/>
    <property type="match status" value="1"/>
</dbReference>
<dbReference type="InterPro" id="IPR050622">
    <property type="entry name" value="CPA3_antiporter_subunitB"/>
</dbReference>
<comment type="caution">
    <text evidence="9">The sequence shown here is derived from an EMBL/GenBank/DDBJ whole genome shotgun (WGS) entry which is preliminary data.</text>
</comment>
<dbReference type="InterPro" id="IPR007182">
    <property type="entry name" value="MnhB"/>
</dbReference>
<protein>
    <submittedName>
        <fullName evidence="9">Sodium:proton antiporter</fullName>
    </submittedName>
</protein>
<dbReference type="PANTHER" id="PTHR33932">
    <property type="entry name" value="NA(+)/H(+) ANTIPORTER SUBUNIT B"/>
    <property type="match status" value="1"/>
</dbReference>
<dbReference type="AlphaFoldDB" id="A0A5C4J1S9"/>
<feature type="transmembrane region" description="Helical" evidence="7">
    <location>
        <begin position="142"/>
        <end position="162"/>
    </location>
</feature>
<evidence type="ECO:0000256" key="7">
    <source>
        <dbReference type="SAM" id="Phobius"/>
    </source>
</evidence>
<evidence type="ECO:0000259" key="8">
    <source>
        <dbReference type="Pfam" id="PF04039"/>
    </source>
</evidence>
<feature type="transmembrane region" description="Helical" evidence="7">
    <location>
        <begin position="174"/>
        <end position="194"/>
    </location>
</feature>
<evidence type="ECO:0000256" key="3">
    <source>
        <dbReference type="ARBA" id="ARBA00022475"/>
    </source>
</evidence>
<keyword evidence="3" id="KW-1003">Cell membrane</keyword>
<evidence type="ECO:0000256" key="2">
    <source>
        <dbReference type="ARBA" id="ARBA00009425"/>
    </source>
</evidence>
<evidence type="ECO:0000313" key="9">
    <source>
        <dbReference type="EMBL" id="TMQ86145.1"/>
    </source>
</evidence>
<keyword evidence="5 7" id="KW-1133">Transmembrane helix</keyword>